<feature type="region of interest" description="Disordered" evidence="1">
    <location>
        <begin position="285"/>
        <end position="323"/>
    </location>
</feature>
<gene>
    <name evidence="3" type="ORF">GPECTOR_7g1303</name>
</gene>
<dbReference type="EMBL" id="LSYV01000008">
    <property type="protein sequence ID" value="KXZ53406.1"/>
    <property type="molecule type" value="Genomic_DNA"/>
</dbReference>
<feature type="domain" description="Carbohydrate binding module family 10" evidence="2">
    <location>
        <begin position="144"/>
        <end position="176"/>
    </location>
</feature>
<feature type="region of interest" description="Disordered" evidence="1">
    <location>
        <begin position="422"/>
        <end position="482"/>
    </location>
</feature>
<keyword evidence="4" id="KW-1185">Reference proteome</keyword>
<comment type="caution">
    <text evidence="3">The sequence shown here is derived from an EMBL/GenBank/DDBJ whole genome shotgun (WGS) entry which is preliminary data.</text>
</comment>
<dbReference type="SMART" id="SM01064">
    <property type="entry name" value="CBM_10"/>
    <property type="match status" value="4"/>
</dbReference>
<protein>
    <recommendedName>
        <fullName evidence="2">Carbohydrate binding module family 10 domain-containing protein</fullName>
    </recommendedName>
</protein>
<feature type="domain" description="Carbohydrate binding module family 10" evidence="2">
    <location>
        <begin position="531"/>
        <end position="569"/>
    </location>
</feature>
<feature type="compositionally biased region" description="Low complexity" evidence="1">
    <location>
        <begin position="425"/>
        <end position="457"/>
    </location>
</feature>
<feature type="compositionally biased region" description="Low complexity" evidence="1">
    <location>
        <begin position="299"/>
        <end position="314"/>
    </location>
</feature>
<dbReference type="Proteomes" id="UP000075714">
    <property type="component" value="Unassembled WGS sequence"/>
</dbReference>
<dbReference type="GO" id="GO:0030248">
    <property type="term" value="F:cellulose binding"/>
    <property type="evidence" value="ECO:0007669"/>
    <property type="project" value="InterPro"/>
</dbReference>
<sequence>MLLIAVAPFVDTSKVAASNVSFVSSTLNTTLALSPFQPPTGGELSVTWEASPPCVGEPTVYNSVADLKGRRWGRSAADVNSTACAYKDSTNKPVFSWETAPRCVAAPSVLVATADSSGRLWGEQPDACAFKAADSDRPIFDWLTAPACINLPEPVTSEADASGRLWGWEAGRECAYKSGDNSPLALPADIANLEEVQPVTPADMVARGAVPTAASITWRASPRCTAAPSKFISTMDGRGRLWGWDNNASCAFKDAADVPVYDWETAPRCLSDDAEGGRVDAEGRIWGTEAGQTSSRALSTSDTAAAGDASTPTSHARHGLGRRGAMHRVHRHRRSLDSASAFPSCKVWPAPANVVADGFARYWSNEDGSSCLYRDSNGNPASLWDISPACLGNATSTSIHATDSNGRSWGWEFGRSCAFRNATGAPSQPSSNSNAATSSVAPAESSTTASSAPSPNSGSGGSFTTGDVNTAGSCSGSPTMDTSQPDDVGYLWGWQDGRACVFRNSEGKPLYYAALITGDWNAQPGYVPKPSSQSGWFDAPRCNNPPTWEAKPDSEGRLWGYENGQGCVFRDARGYPLFYSDLQSGNVAEYYNKGSKWDNAPVCPGTPSWSTARADGYGRLWGWDNKAQTSCAYKDGSGKPMYP</sequence>
<name>A0A150GU51_GONPE</name>
<evidence type="ECO:0000256" key="1">
    <source>
        <dbReference type="SAM" id="MobiDB-lite"/>
    </source>
</evidence>
<dbReference type="InterPro" id="IPR009031">
    <property type="entry name" value="CBM10"/>
</dbReference>
<dbReference type="OrthoDB" id="539278at2759"/>
<dbReference type="STRING" id="33097.A0A150GU51"/>
<dbReference type="AlphaFoldDB" id="A0A150GU51"/>
<organism evidence="3 4">
    <name type="scientific">Gonium pectorale</name>
    <name type="common">Green alga</name>
    <dbReference type="NCBI Taxonomy" id="33097"/>
    <lineage>
        <taxon>Eukaryota</taxon>
        <taxon>Viridiplantae</taxon>
        <taxon>Chlorophyta</taxon>
        <taxon>core chlorophytes</taxon>
        <taxon>Chlorophyceae</taxon>
        <taxon>CS clade</taxon>
        <taxon>Chlamydomonadales</taxon>
        <taxon>Volvocaceae</taxon>
        <taxon>Gonium</taxon>
    </lineage>
</organism>
<evidence type="ECO:0000259" key="2">
    <source>
        <dbReference type="SMART" id="SM01064"/>
    </source>
</evidence>
<feature type="domain" description="Carbohydrate binding module family 10" evidence="2">
    <location>
        <begin position="389"/>
        <end position="419"/>
    </location>
</feature>
<reference evidence="4" key="1">
    <citation type="journal article" date="2016" name="Nat. Commun.">
        <title>The Gonium pectorale genome demonstrates co-option of cell cycle regulation during the evolution of multicellularity.</title>
        <authorList>
            <person name="Hanschen E.R."/>
            <person name="Marriage T.N."/>
            <person name="Ferris P.J."/>
            <person name="Hamaji T."/>
            <person name="Toyoda A."/>
            <person name="Fujiyama A."/>
            <person name="Neme R."/>
            <person name="Noguchi H."/>
            <person name="Minakuchi Y."/>
            <person name="Suzuki M."/>
            <person name="Kawai-Toyooka H."/>
            <person name="Smith D.R."/>
            <person name="Sparks H."/>
            <person name="Anderson J."/>
            <person name="Bakaric R."/>
            <person name="Luria V."/>
            <person name="Karger A."/>
            <person name="Kirschner M.W."/>
            <person name="Durand P.M."/>
            <person name="Michod R.E."/>
            <person name="Nozaki H."/>
            <person name="Olson B.J."/>
        </authorList>
    </citation>
    <scope>NUCLEOTIDE SEQUENCE [LARGE SCALE GENOMIC DNA]</scope>
    <source>
        <strain evidence="4">NIES-2863</strain>
    </source>
</reference>
<feature type="compositionally biased region" description="Polar residues" evidence="1">
    <location>
        <begin position="464"/>
        <end position="482"/>
    </location>
</feature>
<proteinExistence type="predicted"/>
<accession>A0A150GU51</accession>
<evidence type="ECO:0000313" key="4">
    <source>
        <dbReference type="Proteomes" id="UP000075714"/>
    </source>
</evidence>
<feature type="domain" description="Carbohydrate binding module family 10" evidence="2">
    <location>
        <begin position="213"/>
        <end position="252"/>
    </location>
</feature>
<evidence type="ECO:0000313" key="3">
    <source>
        <dbReference type="EMBL" id="KXZ53406.1"/>
    </source>
</evidence>
<dbReference type="GO" id="GO:0005975">
    <property type="term" value="P:carbohydrate metabolic process"/>
    <property type="evidence" value="ECO:0007669"/>
    <property type="project" value="InterPro"/>
</dbReference>